<dbReference type="PRINTS" id="PR01438">
    <property type="entry name" value="UNVRSLSTRESS"/>
</dbReference>
<dbReference type="AlphaFoldDB" id="F2IXD1"/>
<evidence type="ECO:0000256" key="4">
    <source>
        <dbReference type="ARBA" id="ARBA00022490"/>
    </source>
</evidence>
<comment type="similarity">
    <text evidence="2">Belongs to the universal stress protein A family.</text>
</comment>
<name>F2IXD1_POLGS</name>
<dbReference type="KEGG" id="pgv:SL003B_2023"/>
<dbReference type="RefSeq" id="WP_013652767.1">
    <property type="nucleotide sequence ID" value="NC_015259.1"/>
</dbReference>
<feature type="domain" description="UspA" evidence="5">
    <location>
        <begin position="1"/>
        <end position="141"/>
    </location>
</feature>
<organism evidence="6 7">
    <name type="scientific">Polymorphum gilvum (strain LMG 25793 / CGMCC 1.9160 / SL003B-26A1)</name>
    <dbReference type="NCBI Taxonomy" id="991905"/>
    <lineage>
        <taxon>Bacteria</taxon>
        <taxon>Pseudomonadati</taxon>
        <taxon>Pseudomonadota</taxon>
        <taxon>Alphaproteobacteria</taxon>
        <taxon>Rhodobacterales</taxon>
        <taxon>Paracoccaceae</taxon>
        <taxon>Polymorphum</taxon>
    </lineage>
</organism>
<dbReference type="Pfam" id="PF00582">
    <property type="entry name" value="Usp"/>
    <property type="match status" value="2"/>
</dbReference>
<evidence type="ECO:0000259" key="5">
    <source>
        <dbReference type="Pfam" id="PF00582"/>
    </source>
</evidence>
<evidence type="ECO:0000256" key="3">
    <source>
        <dbReference type="ARBA" id="ARBA00011738"/>
    </source>
</evidence>
<sequence length="293" mass="31108">MKTIVVALDLDTGSEAVLARAVQLAAAHGARLAAIHVIEADWLSQAAAGSDLSESELRGDLARTALASMETALADHGRTRRSLARVEFGSPHDALARVAEEMSADLVIVGPHRGRSLKGKILGSTADRIVRTSCAPVLVVRRPPEEPYRHVVVAVDFSPQSAAAARAARELAPQATLRLVHVTGLPPTFEQALLRAGRSPAEVDRYRSARAAKARENLSAFTQDVAGPGKTVLRLAEGDPGRTLVRLARSRRVDLMVLGPHGRGVVLRALLGSVTQRVLATATCDVLIASTRH</sequence>
<dbReference type="EMBL" id="CP002568">
    <property type="protein sequence ID" value="ADZ70449.1"/>
    <property type="molecule type" value="Genomic_DNA"/>
</dbReference>
<feature type="domain" description="UspA" evidence="5">
    <location>
        <begin position="148"/>
        <end position="288"/>
    </location>
</feature>
<accession>F2IXD1</accession>
<dbReference type="STRING" id="991905.SL003B_2023"/>
<keyword evidence="7" id="KW-1185">Reference proteome</keyword>
<evidence type="ECO:0000256" key="1">
    <source>
        <dbReference type="ARBA" id="ARBA00004496"/>
    </source>
</evidence>
<dbReference type="eggNOG" id="COG0589">
    <property type="taxonomic scope" value="Bacteria"/>
</dbReference>
<comment type="subcellular location">
    <subcellularLocation>
        <location evidence="1">Cytoplasm</location>
    </subcellularLocation>
</comment>
<evidence type="ECO:0000256" key="2">
    <source>
        <dbReference type="ARBA" id="ARBA00008791"/>
    </source>
</evidence>
<dbReference type="SUPFAM" id="SSF52402">
    <property type="entry name" value="Adenine nucleotide alpha hydrolases-like"/>
    <property type="match status" value="2"/>
</dbReference>
<dbReference type="Gene3D" id="3.40.50.620">
    <property type="entry name" value="HUPs"/>
    <property type="match status" value="2"/>
</dbReference>
<dbReference type="PANTHER" id="PTHR46268:SF23">
    <property type="entry name" value="UNIVERSAL STRESS PROTEIN A-RELATED"/>
    <property type="match status" value="1"/>
</dbReference>
<dbReference type="InterPro" id="IPR006016">
    <property type="entry name" value="UspA"/>
</dbReference>
<keyword evidence="4" id="KW-0963">Cytoplasm</keyword>
<gene>
    <name evidence="6" type="ordered locus">SL003B_2023</name>
</gene>
<dbReference type="InterPro" id="IPR006015">
    <property type="entry name" value="Universal_stress_UspA"/>
</dbReference>
<evidence type="ECO:0000313" key="7">
    <source>
        <dbReference type="Proteomes" id="UP000008130"/>
    </source>
</evidence>
<dbReference type="PANTHER" id="PTHR46268">
    <property type="entry name" value="STRESS RESPONSE PROTEIN NHAX"/>
    <property type="match status" value="1"/>
</dbReference>
<dbReference type="OrthoDB" id="5564966at2"/>
<evidence type="ECO:0000313" key="6">
    <source>
        <dbReference type="EMBL" id="ADZ70449.1"/>
    </source>
</evidence>
<reference evidence="6 7" key="1">
    <citation type="journal article" date="2011" name="J. Bacteriol.">
        <title>Complete genome sequence of Polymorphum gilvum SL003B-26A1T, a crude oil-degrading bacterium from oil-polluted saline soil.</title>
        <authorList>
            <person name="Li S.G."/>
            <person name="Tang Y.Q."/>
            <person name="Nie Y."/>
            <person name="Cai M."/>
            <person name="Wu X.L."/>
        </authorList>
    </citation>
    <scope>NUCLEOTIDE SEQUENCE [LARGE SCALE GENOMIC DNA]</scope>
    <source>
        <strain evidence="7">LMG 25793 / CGMCC 1.9160 / SL003B-26A1</strain>
    </source>
</reference>
<dbReference type="GO" id="GO:0005737">
    <property type="term" value="C:cytoplasm"/>
    <property type="evidence" value="ECO:0007669"/>
    <property type="project" value="UniProtKB-SubCell"/>
</dbReference>
<dbReference type="InterPro" id="IPR014729">
    <property type="entry name" value="Rossmann-like_a/b/a_fold"/>
</dbReference>
<comment type="subunit">
    <text evidence="3">Homodimer.</text>
</comment>
<protein>
    <submittedName>
        <fullName evidence="6">Universal stress protein uspA</fullName>
    </submittedName>
</protein>
<dbReference type="Proteomes" id="UP000008130">
    <property type="component" value="Chromosome"/>
</dbReference>
<proteinExistence type="inferred from homology"/>
<dbReference type="CDD" id="cd00293">
    <property type="entry name" value="USP-like"/>
    <property type="match status" value="2"/>
</dbReference>
<dbReference type="HOGENOM" id="CLU_049301_2_1_5"/>